<dbReference type="InterPro" id="IPR051651">
    <property type="entry name" value="DMTF1_DNA-bind_reg"/>
</dbReference>
<dbReference type="InterPro" id="IPR001005">
    <property type="entry name" value="SANT/Myb"/>
</dbReference>
<feature type="compositionally biased region" description="Polar residues" evidence="4">
    <location>
        <begin position="434"/>
        <end position="444"/>
    </location>
</feature>
<name>A0A9Q8PFJ3_PASFU</name>
<dbReference type="OrthoDB" id="39591at2759"/>
<protein>
    <submittedName>
        <fullName evidence="7">RNA polymerase I termination factor</fullName>
    </submittedName>
</protein>
<feature type="compositionally biased region" description="Basic residues" evidence="4">
    <location>
        <begin position="323"/>
        <end position="333"/>
    </location>
</feature>
<dbReference type="PROSITE" id="PS50090">
    <property type="entry name" value="MYB_LIKE"/>
    <property type="match status" value="2"/>
</dbReference>
<dbReference type="OMA" id="IYEMDEG"/>
<keyword evidence="8" id="KW-1185">Reference proteome</keyword>
<dbReference type="SUPFAM" id="SSF46689">
    <property type="entry name" value="Homeodomain-like"/>
    <property type="match status" value="1"/>
</dbReference>
<dbReference type="CDD" id="cd00167">
    <property type="entry name" value="SANT"/>
    <property type="match status" value="1"/>
</dbReference>
<feature type="compositionally biased region" description="Basic and acidic residues" evidence="4">
    <location>
        <begin position="1153"/>
        <end position="1168"/>
    </location>
</feature>
<dbReference type="PANTHER" id="PTHR46380">
    <property type="entry name" value="CYCLIN-D-BINDING MYB-LIKE TRANSCRIPTION FACTOR 1"/>
    <property type="match status" value="1"/>
</dbReference>
<dbReference type="SMART" id="SM00717">
    <property type="entry name" value="SANT"/>
    <property type="match status" value="2"/>
</dbReference>
<evidence type="ECO:0000313" key="8">
    <source>
        <dbReference type="Proteomes" id="UP000756132"/>
    </source>
</evidence>
<dbReference type="EMBL" id="CP090171">
    <property type="protein sequence ID" value="UJO21558.1"/>
    <property type="molecule type" value="Genomic_DNA"/>
</dbReference>
<dbReference type="Gene3D" id="1.10.10.60">
    <property type="entry name" value="Homeodomain-like"/>
    <property type="match status" value="2"/>
</dbReference>
<feature type="domain" description="HTH myb-type" evidence="6">
    <location>
        <begin position="669"/>
        <end position="717"/>
    </location>
</feature>
<dbReference type="PROSITE" id="PS51294">
    <property type="entry name" value="HTH_MYB"/>
    <property type="match status" value="1"/>
</dbReference>
<proteinExistence type="predicted"/>
<feature type="region of interest" description="Disordered" evidence="4">
    <location>
        <begin position="182"/>
        <end position="203"/>
    </location>
</feature>
<feature type="region of interest" description="Disordered" evidence="4">
    <location>
        <begin position="269"/>
        <end position="579"/>
    </location>
</feature>
<feature type="compositionally biased region" description="Low complexity" evidence="4">
    <location>
        <begin position="1129"/>
        <end position="1148"/>
    </location>
</feature>
<dbReference type="GO" id="GO:0000976">
    <property type="term" value="F:transcription cis-regulatory region binding"/>
    <property type="evidence" value="ECO:0007669"/>
    <property type="project" value="TreeGrafter"/>
</dbReference>
<dbReference type="GeneID" id="71989356"/>
<evidence type="ECO:0000256" key="3">
    <source>
        <dbReference type="ARBA" id="ARBA00023242"/>
    </source>
</evidence>
<keyword evidence="2" id="KW-0238">DNA-binding</keyword>
<reference evidence="7" key="2">
    <citation type="journal article" date="2022" name="Microb. Genom.">
        <title>A chromosome-scale genome assembly of the tomato pathogen Cladosporium fulvum reveals a compartmentalized genome architecture and the presence of a dispensable chromosome.</title>
        <authorList>
            <person name="Zaccaron A.Z."/>
            <person name="Chen L.H."/>
            <person name="Samaras A."/>
            <person name="Stergiopoulos I."/>
        </authorList>
    </citation>
    <scope>NUCLEOTIDE SEQUENCE</scope>
    <source>
        <strain evidence="7">Race5_Kim</strain>
    </source>
</reference>
<dbReference type="Proteomes" id="UP000756132">
    <property type="component" value="Chromosome 9"/>
</dbReference>
<feature type="compositionally biased region" description="Basic and acidic residues" evidence="4">
    <location>
        <begin position="546"/>
        <end position="565"/>
    </location>
</feature>
<feature type="domain" description="Myb-like" evidence="5">
    <location>
        <begin position="669"/>
        <end position="713"/>
    </location>
</feature>
<dbReference type="KEGG" id="ffu:CLAFUR5_09478"/>
<feature type="compositionally biased region" description="Basic and acidic residues" evidence="4">
    <location>
        <begin position="1068"/>
        <end position="1084"/>
    </location>
</feature>
<feature type="compositionally biased region" description="Basic and acidic residues" evidence="4">
    <location>
        <begin position="127"/>
        <end position="136"/>
    </location>
</feature>
<gene>
    <name evidence="7" type="ORF">CLAFUR5_09478</name>
</gene>
<feature type="compositionally biased region" description="Basic and acidic residues" evidence="4">
    <location>
        <begin position="485"/>
        <end position="501"/>
    </location>
</feature>
<feature type="region of interest" description="Disordered" evidence="4">
    <location>
        <begin position="1"/>
        <end position="168"/>
    </location>
</feature>
<keyword evidence="3" id="KW-0539">Nucleus</keyword>
<evidence type="ECO:0000256" key="4">
    <source>
        <dbReference type="SAM" id="MobiDB-lite"/>
    </source>
</evidence>
<feature type="domain" description="Myb-like" evidence="5">
    <location>
        <begin position="716"/>
        <end position="790"/>
    </location>
</feature>
<dbReference type="Pfam" id="PF00249">
    <property type="entry name" value="Myb_DNA-binding"/>
    <property type="match status" value="1"/>
</dbReference>
<evidence type="ECO:0000313" key="7">
    <source>
        <dbReference type="EMBL" id="UJO21558.1"/>
    </source>
</evidence>
<feature type="compositionally biased region" description="Basic and acidic residues" evidence="4">
    <location>
        <begin position="279"/>
        <end position="292"/>
    </location>
</feature>
<feature type="compositionally biased region" description="Acidic residues" evidence="4">
    <location>
        <begin position="1042"/>
        <end position="1062"/>
    </location>
</feature>
<dbReference type="InterPro" id="IPR017930">
    <property type="entry name" value="Myb_dom"/>
</dbReference>
<dbReference type="RefSeq" id="XP_047765924.1">
    <property type="nucleotide sequence ID" value="XM_047908626.1"/>
</dbReference>
<dbReference type="AlphaFoldDB" id="A0A9Q8PFJ3"/>
<sequence length="1183" mass="131659">MGQTASQVVAPTQASQAVLSPTAAKRAAVKRRHEQSNMDSNNVASKRPSKKRRKSAEEHPEEVQGAGMQRQHVEAKSDAVDGGDQDAKPRKKKKRKTAQNADAAPATVTMETHGSRSAAAADDAEDVAIRSKEEKRQRRRANKARNAREAAEATEAPTNEDAVGNEAARETVVDMEDMEVTQLPTETTPIKQERPKSPNGIEWGRQEVRQMLKRKQMEELVLSGRARWHKLPNDKWSIRYYQPGEAPAPAELSPEQKRRHASIKQEIATYEHTLQASGEQERKRRRDAEKENTAPVESDAVAGAVNDEVEVHTAMDVSPVGKPKSRRKKRRRSGTSEAPVAGAVSSQPEHSPEELLLAPGASDEQHKESASHTTSRKRKSRRSADQDAADGAEISRDTGESSHAARPMTSNKKEHRLRTKSKRVAEAQIASDIPQHSDQTSHVQDSAEPAGQGSPEQPAEPDDAPAVLSPGADNKYASTSSRKSASAERVETWLDSHDKAAPADLHVAGNGDEGERESAVELPKPRKRRKRSSNAVDEQAAYKPQPDPESHNEHEANGEPVQEVRKPKRTKTRRVSTEKYLGQSLAGSLQLAVPETTTGTFTAQEQEISDRIFDEVLQRNNHSEAELKAMIKDWRNAGIFKMEIEAALPNRKKDQVRKFCQRRYHAHERGPWTSEQDQALMEAHAKYPGKWSQIADLVDRFSTDCKDRWTNHLQPGDNRELGPWNQAEEDALVNAVEECITKIKKSRRKDKTLSNKREDLEALVDWNTVAEMLGGKRVAGRCREKYQKLMARLTKTGSLSQELPASQLQDELNDAAPKSASNKSRSKIAANTLKSFEIGDYYDAFVEVHTAVKDHTAQYHDEQMLLWSIVAQNHPASRFNVSYLGASLRRVAIEKALNDWEIDSKKTRRKLDEAPSIPASALLLAKWVEKRSGHKMDTLPRKYMPELIGKTKEEIRQFKKQQQERRRAKKLKANEKKSKDYVASSDENEEAPLATKATREQRAARRSVVLSDDGKASDAASDVGIPDAEAEEETASRKRDEDDSNEDEDGEQPEVDESDQDEGQSPKAAHEVSDTELDSTHEKVFAASQAARPTQGTQEVLETQPEAALTDDGEASKSLAARAFRSPDNDMVVSSVNSRVSNSPSLSPADFLQRCRDAGRSQHGEYTSKNRKTYGRQSGGRQR</sequence>
<evidence type="ECO:0000259" key="5">
    <source>
        <dbReference type="PROSITE" id="PS50090"/>
    </source>
</evidence>
<dbReference type="GO" id="GO:0003700">
    <property type="term" value="F:DNA-binding transcription factor activity"/>
    <property type="evidence" value="ECO:0007669"/>
    <property type="project" value="TreeGrafter"/>
</dbReference>
<reference evidence="7" key="1">
    <citation type="submission" date="2021-12" db="EMBL/GenBank/DDBJ databases">
        <authorList>
            <person name="Zaccaron A."/>
            <person name="Stergiopoulos I."/>
        </authorList>
    </citation>
    <scope>NUCLEOTIDE SEQUENCE</scope>
    <source>
        <strain evidence="7">Race5_Kim</strain>
    </source>
</reference>
<comment type="subcellular location">
    <subcellularLocation>
        <location evidence="1">Nucleus</location>
    </subcellularLocation>
</comment>
<feature type="compositionally biased region" description="Basic residues" evidence="4">
    <location>
        <begin position="413"/>
        <end position="422"/>
    </location>
</feature>
<dbReference type="InterPro" id="IPR009057">
    <property type="entry name" value="Homeodomain-like_sf"/>
</dbReference>
<evidence type="ECO:0000256" key="2">
    <source>
        <dbReference type="ARBA" id="ARBA00023125"/>
    </source>
</evidence>
<dbReference type="PANTHER" id="PTHR46380:SF2">
    <property type="entry name" value="CYCLIN-D-BINDING MYB-LIKE TRANSCRIPTION FACTOR 1"/>
    <property type="match status" value="1"/>
</dbReference>
<dbReference type="GO" id="GO:0005634">
    <property type="term" value="C:nucleus"/>
    <property type="evidence" value="ECO:0007669"/>
    <property type="project" value="UniProtKB-SubCell"/>
</dbReference>
<accession>A0A9Q8PFJ3</accession>
<evidence type="ECO:0000256" key="1">
    <source>
        <dbReference type="ARBA" id="ARBA00004123"/>
    </source>
</evidence>
<organism evidence="7 8">
    <name type="scientific">Passalora fulva</name>
    <name type="common">Tomato leaf mold</name>
    <name type="synonym">Cladosporium fulvum</name>
    <dbReference type="NCBI Taxonomy" id="5499"/>
    <lineage>
        <taxon>Eukaryota</taxon>
        <taxon>Fungi</taxon>
        <taxon>Dikarya</taxon>
        <taxon>Ascomycota</taxon>
        <taxon>Pezizomycotina</taxon>
        <taxon>Dothideomycetes</taxon>
        <taxon>Dothideomycetidae</taxon>
        <taxon>Mycosphaerellales</taxon>
        <taxon>Mycosphaerellaceae</taxon>
        <taxon>Fulvia</taxon>
    </lineage>
</organism>
<feature type="compositionally biased region" description="Polar residues" evidence="4">
    <location>
        <begin position="1"/>
        <end position="19"/>
    </location>
</feature>
<feature type="region of interest" description="Disordered" evidence="4">
    <location>
        <begin position="960"/>
        <end position="1183"/>
    </location>
</feature>
<feature type="compositionally biased region" description="Polar residues" evidence="4">
    <location>
        <begin position="1091"/>
        <end position="1101"/>
    </location>
</feature>
<evidence type="ECO:0000259" key="6">
    <source>
        <dbReference type="PROSITE" id="PS51294"/>
    </source>
</evidence>